<proteinExistence type="predicted"/>
<dbReference type="InterPro" id="IPR013216">
    <property type="entry name" value="Methyltransf_11"/>
</dbReference>
<protein>
    <recommendedName>
        <fullName evidence="1">Methyltransferase type 11 domain-containing protein</fullName>
    </recommendedName>
</protein>
<dbReference type="RefSeq" id="WP_096299699.1">
    <property type="nucleotide sequence ID" value="NZ_CP023406.1"/>
</dbReference>
<evidence type="ECO:0000259" key="1">
    <source>
        <dbReference type="Pfam" id="PF08241"/>
    </source>
</evidence>
<dbReference type="KEGG" id="lum:CNR27_13910"/>
<keyword evidence="3" id="KW-1185">Reference proteome</keyword>
<dbReference type="GO" id="GO:0008757">
    <property type="term" value="F:S-adenosylmethionine-dependent methyltransferase activity"/>
    <property type="evidence" value="ECO:0007669"/>
    <property type="project" value="InterPro"/>
</dbReference>
<dbReference type="Proteomes" id="UP000218968">
    <property type="component" value="Chromosome"/>
</dbReference>
<gene>
    <name evidence="2" type="ORF">CNR27_13910</name>
</gene>
<dbReference type="EMBL" id="CP023406">
    <property type="protein sequence ID" value="ATD68391.1"/>
    <property type="molecule type" value="Genomic_DNA"/>
</dbReference>
<dbReference type="AlphaFoldDB" id="A0A290XH36"/>
<dbReference type="CDD" id="cd02440">
    <property type="entry name" value="AdoMet_MTases"/>
    <property type="match status" value="1"/>
</dbReference>
<organism evidence="2 3">
    <name type="scientific">Luteimonas chenhongjianii</name>
    <dbReference type="NCBI Taxonomy" id="2006110"/>
    <lineage>
        <taxon>Bacteria</taxon>
        <taxon>Pseudomonadati</taxon>
        <taxon>Pseudomonadota</taxon>
        <taxon>Gammaproteobacteria</taxon>
        <taxon>Lysobacterales</taxon>
        <taxon>Lysobacteraceae</taxon>
        <taxon>Luteimonas</taxon>
    </lineage>
</organism>
<dbReference type="Pfam" id="PF08241">
    <property type="entry name" value="Methyltransf_11"/>
    <property type="match status" value="1"/>
</dbReference>
<evidence type="ECO:0000313" key="2">
    <source>
        <dbReference type="EMBL" id="ATD68391.1"/>
    </source>
</evidence>
<dbReference type="OrthoDB" id="932345at2"/>
<reference evidence="3" key="1">
    <citation type="submission" date="2017-09" db="EMBL/GenBank/DDBJ databases">
        <title>Luteimonas liuhanmingii sp.nov., isolated from the intestinal contents of Tibetan Plateau Pika in Yushu, Qinghai Province, China.</title>
        <authorList>
            <person name="Gui Z."/>
        </authorList>
    </citation>
    <scope>NUCLEOTIDE SEQUENCE [LARGE SCALE GENOMIC DNA]</scope>
    <source>
        <strain evidence="3">100111</strain>
    </source>
</reference>
<feature type="domain" description="Methyltransferase type 11" evidence="1">
    <location>
        <begin position="138"/>
        <end position="190"/>
    </location>
</feature>
<dbReference type="InterPro" id="IPR029063">
    <property type="entry name" value="SAM-dependent_MTases_sf"/>
</dbReference>
<dbReference type="Gene3D" id="3.40.50.150">
    <property type="entry name" value="Vaccinia Virus protein VP39"/>
    <property type="match status" value="1"/>
</dbReference>
<evidence type="ECO:0000313" key="3">
    <source>
        <dbReference type="Proteomes" id="UP000218968"/>
    </source>
</evidence>
<name>A0A290XH36_9GAMM</name>
<dbReference type="SUPFAM" id="SSF53335">
    <property type="entry name" value="S-adenosyl-L-methionine-dependent methyltransferases"/>
    <property type="match status" value="1"/>
</dbReference>
<accession>A0A290XH36</accession>
<sequence length="276" mass="29674">MVGPVALSVDPGWSDYDAWQAAAPDVLLADAEPAAGQAVAGRCDACGAGRGFLPPMQPADTREGMHCAACGCMARQRAVARVLASAGLDPGARAYLTEQASPLYVALRARFPALIGSEYVHAPLRRLRLMLWLWRRGVYQQVHRGDVTRLVFADATLDAALSLDVLEHVPDAEAAFREFARVLRPGGHLIATVPFYQDAAHSKRIASLGQGGEVVHHGPAEFHGDPLGGGVLCFHHFGWDLPALLIRAGFAHARMHYVRDAACGLPRGIWVLAARR</sequence>